<keyword evidence="3" id="KW-1185">Reference proteome</keyword>
<proteinExistence type="predicted"/>
<comment type="caution">
    <text evidence="2">The sequence shown here is derived from an EMBL/GenBank/DDBJ whole genome shotgun (WGS) entry which is preliminary data.</text>
</comment>
<keyword evidence="1" id="KW-0812">Transmembrane</keyword>
<name>A0A4Y8ZTI4_9SPHN</name>
<keyword evidence="1" id="KW-0472">Membrane</keyword>
<dbReference type="OrthoDB" id="9806195at2"/>
<dbReference type="Proteomes" id="UP000298213">
    <property type="component" value="Unassembled WGS sequence"/>
</dbReference>
<keyword evidence="1" id="KW-1133">Transmembrane helix</keyword>
<reference evidence="2 3" key="1">
    <citation type="submission" date="2019-03" db="EMBL/GenBank/DDBJ databases">
        <title>Genome sequence of Sphingomonas sp. 17J27-24.</title>
        <authorList>
            <person name="Kim M."/>
            <person name="Maeng S."/>
            <person name="Sathiyaraj S."/>
        </authorList>
    </citation>
    <scope>NUCLEOTIDE SEQUENCE [LARGE SCALE GENOMIC DNA]</scope>
    <source>
        <strain evidence="2 3">17J27-24</strain>
    </source>
</reference>
<gene>
    <name evidence="2" type="ORF">E2493_10000</name>
</gene>
<sequence length="235" mass="26722">MTAIRWPLLVRRTHKWLALFVGIQVVLWTVTGFYMVTVHIDYIHGDHLVRPAPGGAFSPSNLVKPTEVVASVPEATELRLQRLLGKPVWRAETSKMPVLIDAQTGTKLAPLTQAQVEAAARSVYTGDPTIVSTKLLTEAPLEMQTRKPPYWQVEFAGWNRPTLYISPTTGELISRRHALWRVFDVAWMLHIMDYDERSNVNNPLLRVATWSAVAMALSGAWLLFWSIRWRKKKKA</sequence>
<dbReference type="AlphaFoldDB" id="A0A4Y8ZTI4"/>
<feature type="transmembrane region" description="Helical" evidence="1">
    <location>
        <begin position="16"/>
        <end position="36"/>
    </location>
</feature>
<feature type="transmembrane region" description="Helical" evidence="1">
    <location>
        <begin position="207"/>
        <end position="227"/>
    </location>
</feature>
<organism evidence="2 3">
    <name type="scientific">Sphingomonas parva</name>
    <dbReference type="NCBI Taxonomy" id="2555898"/>
    <lineage>
        <taxon>Bacteria</taxon>
        <taxon>Pseudomonadati</taxon>
        <taxon>Pseudomonadota</taxon>
        <taxon>Alphaproteobacteria</taxon>
        <taxon>Sphingomonadales</taxon>
        <taxon>Sphingomonadaceae</taxon>
        <taxon>Sphingomonas</taxon>
    </lineage>
</organism>
<evidence type="ECO:0000313" key="2">
    <source>
        <dbReference type="EMBL" id="TFI58455.1"/>
    </source>
</evidence>
<accession>A0A4Y8ZTI4</accession>
<protein>
    <recommendedName>
        <fullName evidence="4">PepSY domain-containing protein</fullName>
    </recommendedName>
</protein>
<dbReference type="InterPro" id="IPR005625">
    <property type="entry name" value="PepSY-ass_TM"/>
</dbReference>
<dbReference type="EMBL" id="SPDV01000016">
    <property type="protein sequence ID" value="TFI58455.1"/>
    <property type="molecule type" value="Genomic_DNA"/>
</dbReference>
<evidence type="ECO:0000256" key="1">
    <source>
        <dbReference type="SAM" id="Phobius"/>
    </source>
</evidence>
<dbReference type="Pfam" id="PF03929">
    <property type="entry name" value="PepSY_TM"/>
    <property type="match status" value="1"/>
</dbReference>
<evidence type="ECO:0000313" key="3">
    <source>
        <dbReference type="Proteomes" id="UP000298213"/>
    </source>
</evidence>
<evidence type="ECO:0008006" key="4">
    <source>
        <dbReference type="Google" id="ProtNLM"/>
    </source>
</evidence>
<dbReference type="RefSeq" id="WP_135086290.1">
    <property type="nucleotide sequence ID" value="NZ_SPDV01000016.1"/>
</dbReference>